<keyword evidence="2" id="KW-1133">Transmembrane helix</keyword>
<evidence type="ECO:0000259" key="3">
    <source>
        <dbReference type="Pfam" id="PF12158"/>
    </source>
</evidence>
<feature type="transmembrane region" description="Helical" evidence="2">
    <location>
        <begin position="195"/>
        <end position="217"/>
    </location>
</feature>
<evidence type="ECO:0000313" key="4">
    <source>
        <dbReference type="EMBL" id="QJE96433.1"/>
    </source>
</evidence>
<feature type="transmembrane region" description="Helical" evidence="2">
    <location>
        <begin position="316"/>
        <end position="337"/>
    </location>
</feature>
<accession>A0A858RK54</accession>
<feature type="compositionally biased region" description="Low complexity" evidence="1">
    <location>
        <begin position="346"/>
        <end position="362"/>
    </location>
</feature>
<proteinExistence type="predicted"/>
<dbReference type="KEGG" id="luo:HHL09_11780"/>
<feature type="transmembrane region" description="Helical" evidence="2">
    <location>
        <begin position="416"/>
        <end position="443"/>
    </location>
</feature>
<feature type="region of interest" description="Disordered" evidence="1">
    <location>
        <begin position="346"/>
        <end position="365"/>
    </location>
</feature>
<dbReference type="RefSeq" id="WP_169454834.1">
    <property type="nucleotide sequence ID" value="NZ_CP051774.1"/>
</dbReference>
<feature type="transmembrane region" description="Helical" evidence="2">
    <location>
        <begin position="16"/>
        <end position="41"/>
    </location>
</feature>
<feature type="transmembrane region" description="Helical" evidence="2">
    <location>
        <begin position="149"/>
        <end position="174"/>
    </location>
</feature>
<reference evidence="4 5" key="1">
    <citation type="submission" date="2020-04" db="EMBL/GenBank/DDBJ databases">
        <title>Luteolibacter sp. G-1-1-1 isolated from soil.</title>
        <authorList>
            <person name="Dahal R.H."/>
        </authorList>
    </citation>
    <scope>NUCLEOTIDE SEQUENCE [LARGE SCALE GENOMIC DNA]</scope>
    <source>
        <strain evidence="4 5">G-1-1-1</strain>
    </source>
</reference>
<dbReference type="AlphaFoldDB" id="A0A858RK54"/>
<feature type="transmembrane region" description="Helical" evidence="2">
    <location>
        <begin position="384"/>
        <end position="404"/>
    </location>
</feature>
<name>A0A858RK54_9BACT</name>
<evidence type="ECO:0000256" key="1">
    <source>
        <dbReference type="SAM" id="MobiDB-lite"/>
    </source>
</evidence>
<sequence length="573" mass="62378">MPTAGKSNSGETKGGCGLVGFGIFWTLFSSIFVVAGLWMAWKTFSVHGWRETPCTIERFEIAADPSKNPPFRADLLFHYEVDGTLFSGTKLWANKEGSDEFEDLSEIRERLCQGPEGMMPTHAGSRSECRVNPANPAEAALLPGGQGGIWGGLAFALFGGVFVLIGVALIWGGLGKANTSVSSRSGSGKRQASPAIVGILFLIFGGVGLGLLFGLVVPKAKEWWSMRQWSPVPAQIVWSRVVSKNSDDGTTYAVDMLYQYGFKDRSYLSNRRDLMGGSSSGHAKKQAFVDAHPPGTEIQVFVDPGKPWRAVMNREAGWWGLLGLFPLPFILIGIFGVRGIFKKRSAPAGHPSPSAPSPQSASRLTRTGAVPAMPSGSWVRIGHVPFAGLVFLLIFAGIWNFVVWGPMRNSGIADGFGFLFFLPFALIGLAVAAAVVYSVLSLFGPKFEIQMEDSHLARGDSTPVRWRRSGTVHPSQFALYLVGKEEASYRNGSSTSTATSLFYEQLLFETTVPIAMDQGHVELRIPSDAMPTFHGKSNRLRWFIVLRAVVSRLPDIRGEREITVRVPVKEELS</sequence>
<dbReference type="EMBL" id="CP051774">
    <property type="protein sequence ID" value="QJE96433.1"/>
    <property type="molecule type" value="Genomic_DNA"/>
</dbReference>
<evidence type="ECO:0000313" key="5">
    <source>
        <dbReference type="Proteomes" id="UP000501812"/>
    </source>
</evidence>
<gene>
    <name evidence="4" type="ORF">HHL09_11780</name>
</gene>
<keyword evidence="2" id="KW-0472">Membrane</keyword>
<protein>
    <submittedName>
        <fullName evidence="4">DUF3592 domain-containing protein</fullName>
    </submittedName>
</protein>
<feature type="domain" description="DUF3592" evidence="3">
    <location>
        <begin position="232"/>
        <end position="315"/>
    </location>
</feature>
<organism evidence="4 5">
    <name type="scientific">Luteolibacter luteus</name>
    <dbReference type="NCBI Taxonomy" id="2728835"/>
    <lineage>
        <taxon>Bacteria</taxon>
        <taxon>Pseudomonadati</taxon>
        <taxon>Verrucomicrobiota</taxon>
        <taxon>Verrucomicrobiia</taxon>
        <taxon>Verrucomicrobiales</taxon>
        <taxon>Verrucomicrobiaceae</taxon>
        <taxon>Luteolibacter</taxon>
    </lineage>
</organism>
<dbReference type="Pfam" id="PF12158">
    <property type="entry name" value="DUF3592"/>
    <property type="match status" value="1"/>
</dbReference>
<keyword evidence="5" id="KW-1185">Reference proteome</keyword>
<dbReference type="Proteomes" id="UP000501812">
    <property type="component" value="Chromosome"/>
</dbReference>
<dbReference type="InterPro" id="IPR021994">
    <property type="entry name" value="DUF3592"/>
</dbReference>
<keyword evidence="2" id="KW-0812">Transmembrane</keyword>
<evidence type="ECO:0000256" key="2">
    <source>
        <dbReference type="SAM" id="Phobius"/>
    </source>
</evidence>